<dbReference type="Proteomes" id="UP000219327">
    <property type="component" value="Unassembled WGS sequence"/>
</dbReference>
<organism evidence="14 15">
    <name type="scientific">OM182 bacterium MED-G24</name>
    <dbReference type="NCBI Taxonomy" id="1986255"/>
    <lineage>
        <taxon>Bacteria</taxon>
        <taxon>Pseudomonadati</taxon>
        <taxon>Pseudomonadota</taxon>
        <taxon>Gammaproteobacteria</taxon>
        <taxon>OMG group</taxon>
        <taxon>OM182 clade</taxon>
    </lineage>
</organism>
<dbReference type="SUPFAM" id="SSF81343">
    <property type="entry name" value="Fumarate reductase respiratory complex transmembrane subunits"/>
    <property type="match status" value="1"/>
</dbReference>
<evidence type="ECO:0000256" key="5">
    <source>
        <dbReference type="ARBA" id="ARBA00022617"/>
    </source>
</evidence>
<sequence>MESDVSNKGKAHRPVNVDPVDLMRFAWPVTAIASISHRISGVILFVGVLFALYALEQSLADQASFESMKAAMLSPFGKLVTWGLLAALAYHVVAGIKHLMMDMEIADTLEGGRFAAKVTLLFGGILVVLAAIWVFPA</sequence>
<dbReference type="InterPro" id="IPR000701">
    <property type="entry name" value="SuccDH_FuR_B_TM-su"/>
</dbReference>
<evidence type="ECO:0000313" key="14">
    <source>
        <dbReference type="EMBL" id="PDH36699.1"/>
    </source>
</evidence>
<dbReference type="PANTHER" id="PTHR10978">
    <property type="entry name" value="SUCCINATE DEHYDROGENASE CYTOCHROME B560 SUBUNIT"/>
    <property type="match status" value="1"/>
</dbReference>
<keyword evidence="8 13" id="KW-1133">Transmembrane helix</keyword>
<keyword evidence="6 13" id="KW-0812">Transmembrane</keyword>
<evidence type="ECO:0000256" key="7">
    <source>
        <dbReference type="ARBA" id="ARBA00022723"/>
    </source>
</evidence>
<comment type="function">
    <text evidence="1">Membrane-anchoring subunit of succinate dehydrogenase (SDH).</text>
</comment>
<reference evidence="14 15" key="1">
    <citation type="submission" date="2017-08" db="EMBL/GenBank/DDBJ databases">
        <title>Fine stratification of microbial communities through a metagenomic profile of the photic zone.</title>
        <authorList>
            <person name="Haro-Moreno J.M."/>
            <person name="Lopez-Perez M."/>
            <person name="De La Torre J."/>
            <person name="Picazo A."/>
            <person name="Camacho A."/>
            <person name="Rodriguez-Valera F."/>
        </authorList>
    </citation>
    <scope>NUCLEOTIDE SEQUENCE [LARGE SCALE GENOMIC DNA]</scope>
    <source>
        <strain evidence="14">MED-G24</strain>
    </source>
</reference>
<evidence type="ECO:0000256" key="8">
    <source>
        <dbReference type="ARBA" id="ARBA00022989"/>
    </source>
</evidence>
<evidence type="ECO:0000256" key="3">
    <source>
        <dbReference type="ARBA" id="ARBA00007244"/>
    </source>
</evidence>
<keyword evidence="10 13" id="KW-0472">Membrane</keyword>
<keyword evidence="7 12" id="KW-0479">Metal-binding</keyword>
<evidence type="ECO:0000256" key="12">
    <source>
        <dbReference type="PIRSR" id="PIRSR000178-1"/>
    </source>
</evidence>
<comment type="similarity">
    <text evidence="3">Belongs to the cytochrome b560 family.</text>
</comment>
<dbReference type="PANTHER" id="PTHR10978:SF5">
    <property type="entry name" value="SUCCINATE DEHYDROGENASE CYTOCHROME B560 SUBUNIT, MITOCHONDRIAL"/>
    <property type="match status" value="1"/>
</dbReference>
<dbReference type="GO" id="GO:0006099">
    <property type="term" value="P:tricarboxylic acid cycle"/>
    <property type="evidence" value="ECO:0007669"/>
    <property type="project" value="InterPro"/>
</dbReference>
<protein>
    <recommendedName>
        <fullName evidence="4">Succinate dehydrogenase cytochrome b556 subunit</fullName>
    </recommendedName>
</protein>
<dbReference type="NCBIfam" id="TIGR02970">
    <property type="entry name" value="succ_dehyd_cytB"/>
    <property type="match status" value="1"/>
</dbReference>
<dbReference type="CDD" id="cd03499">
    <property type="entry name" value="SQR_TypeC_SdhC"/>
    <property type="match status" value="1"/>
</dbReference>
<keyword evidence="9 12" id="KW-0408">Iron</keyword>
<evidence type="ECO:0000313" key="15">
    <source>
        <dbReference type="Proteomes" id="UP000219327"/>
    </source>
</evidence>
<comment type="caution">
    <text evidence="14">The sequence shown here is derived from an EMBL/GenBank/DDBJ whole genome shotgun (WGS) entry which is preliminary data.</text>
</comment>
<dbReference type="InterPro" id="IPR034804">
    <property type="entry name" value="SQR/QFR_C/D"/>
</dbReference>
<evidence type="ECO:0000256" key="4">
    <source>
        <dbReference type="ARBA" id="ARBA00020076"/>
    </source>
</evidence>
<dbReference type="EMBL" id="NTKD01000063">
    <property type="protein sequence ID" value="PDH36699.1"/>
    <property type="molecule type" value="Genomic_DNA"/>
</dbReference>
<evidence type="ECO:0000256" key="2">
    <source>
        <dbReference type="ARBA" id="ARBA00004370"/>
    </source>
</evidence>
<dbReference type="Pfam" id="PF01127">
    <property type="entry name" value="Sdh_cyt"/>
    <property type="match status" value="1"/>
</dbReference>
<dbReference type="PIRSF" id="PIRSF000178">
    <property type="entry name" value="SDH_cyt_b560"/>
    <property type="match status" value="1"/>
</dbReference>
<feature type="transmembrane region" description="Helical" evidence="13">
    <location>
        <begin position="76"/>
        <end position="94"/>
    </location>
</feature>
<comment type="cofactor">
    <cofactor evidence="12">
        <name>heme</name>
        <dbReference type="ChEBI" id="CHEBI:30413"/>
    </cofactor>
    <text evidence="12">The heme is bound between the two transmembrane subunits.</text>
</comment>
<evidence type="ECO:0000256" key="9">
    <source>
        <dbReference type="ARBA" id="ARBA00023004"/>
    </source>
</evidence>
<dbReference type="GO" id="GO:0005886">
    <property type="term" value="C:plasma membrane"/>
    <property type="evidence" value="ECO:0007669"/>
    <property type="project" value="TreeGrafter"/>
</dbReference>
<accession>A0A2A5WJN2</accession>
<evidence type="ECO:0000256" key="10">
    <source>
        <dbReference type="ARBA" id="ARBA00023136"/>
    </source>
</evidence>
<dbReference type="GO" id="GO:0046872">
    <property type="term" value="F:metal ion binding"/>
    <property type="evidence" value="ECO:0007669"/>
    <property type="project" value="UniProtKB-KW"/>
</dbReference>
<comment type="subunit">
    <text evidence="11">Part of an enzyme complex containing four subunits: a flavoprotein, an iron-sulfur protein, plus two membrane-anchoring proteins, SdhC and SdhD. The complex can form homotrimers.</text>
</comment>
<proteinExistence type="inferred from homology"/>
<evidence type="ECO:0000256" key="6">
    <source>
        <dbReference type="ARBA" id="ARBA00022692"/>
    </source>
</evidence>
<feature type="transmembrane region" description="Helical" evidence="13">
    <location>
        <begin position="25"/>
        <end position="55"/>
    </location>
</feature>
<feature type="binding site" description="axial binding residue" evidence="12">
    <location>
        <position position="91"/>
    </location>
    <ligand>
        <name>heme</name>
        <dbReference type="ChEBI" id="CHEBI:30413"/>
        <note>ligand shared with second transmembrane subunit</note>
    </ligand>
    <ligandPart>
        <name>Fe</name>
        <dbReference type="ChEBI" id="CHEBI:18248"/>
    </ligandPart>
</feature>
<dbReference type="InterPro" id="IPR014314">
    <property type="entry name" value="Succ_DH_cytb556"/>
</dbReference>
<feature type="transmembrane region" description="Helical" evidence="13">
    <location>
        <begin position="114"/>
        <end position="135"/>
    </location>
</feature>
<comment type="subcellular location">
    <subcellularLocation>
        <location evidence="2">Membrane</location>
    </subcellularLocation>
</comment>
<evidence type="ECO:0000256" key="13">
    <source>
        <dbReference type="SAM" id="Phobius"/>
    </source>
</evidence>
<gene>
    <name evidence="14" type="primary">sdhC</name>
    <name evidence="14" type="ORF">CNE99_09350</name>
</gene>
<evidence type="ECO:0000256" key="1">
    <source>
        <dbReference type="ARBA" id="ARBA00004050"/>
    </source>
</evidence>
<dbReference type="GO" id="GO:0009055">
    <property type="term" value="F:electron transfer activity"/>
    <property type="evidence" value="ECO:0007669"/>
    <property type="project" value="InterPro"/>
</dbReference>
<evidence type="ECO:0000256" key="11">
    <source>
        <dbReference type="ARBA" id="ARBA00025912"/>
    </source>
</evidence>
<dbReference type="AlphaFoldDB" id="A0A2A5WJN2"/>
<keyword evidence="5 12" id="KW-0349">Heme</keyword>
<dbReference type="Gene3D" id="1.20.1300.10">
    <property type="entry name" value="Fumarate reductase/succinate dehydrogenase, transmembrane subunit"/>
    <property type="match status" value="1"/>
</dbReference>
<name>A0A2A5WJN2_9GAMM</name>